<dbReference type="Gene3D" id="3.30.505.10">
    <property type="entry name" value="SH2 domain"/>
    <property type="match status" value="2"/>
</dbReference>
<dbReference type="Gene3D" id="1.10.555.10">
    <property type="entry name" value="Rho GTPase activation protein"/>
    <property type="match status" value="1"/>
</dbReference>
<keyword evidence="8" id="KW-1185">Reference proteome</keyword>
<evidence type="ECO:0000259" key="5">
    <source>
        <dbReference type="PROSITE" id="PS50105"/>
    </source>
</evidence>
<dbReference type="SUPFAM" id="SSF48350">
    <property type="entry name" value="GTPase activation domain, GAP"/>
    <property type="match status" value="1"/>
</dbReference>
<dbReference type="PRINTS" id="PR00401">
    <property type="entry name" value="SH2DOMAIN"/>
</dbReference>
<gene>
    <name evidence="7" type="ORF">L9F63_022266</name>
</gene>
<reference evidence="7" key="2">
    <citation type="submission" date="2023-05" db="EMBL/GenBank/DDBJ databases">
        <authorList>
            <person name="Fouks B."/>
        </authorList>
    </citation>
    <scope>NUCLEOTIDE SEQUENCE</scope>
    <source>
        <strain evidence="7">Stay&amp;Tobe</strain>
        <tissue evidence="7">Testes</tissue>
    </source>
</reference>
<dbReference type="InterPro" id="IPR001660">
    <property type="entry name" value="SAM"/>
</dbReference>
<dbReference type="FunFam" id="3.30.505.10:FF:000100">
    <property type="entry name" value="phosphatidylinositol 3-kinase regulatory subunit gamma"/>
    <property type="match status" value="1"/>
</dbReference>
<dbReference type="Pfam" id="PF00017">
    <property type="entry name" value="SH2"/>
    <property type="match status" value="2"/>
</dbReference>
<feature type="domain" description="SH2" evidence="4">
    <location>
        <begin position="615"/>
        <end position="708"/>
    </location>
</feature>
<dbReference type="CDD" id="cd09942">
    <property type="entry name" value="SH2_nSH2_p85_like"/>
    <property type="match status" value="1"/>
</dbReference>
<keyword evidence="1 2" id="KW-0727">SH2 domain</keyword>
<keyword evidence="3" id="KW-0175">Coiled coil</keyword>
<reference evidence="7" key="1">
    <citation type="journal article" date="2023" name="IScience">
        <title>Live-bearing cockroach genome reveals convergent evolutionary mechanisms linked to viviparity in insects and beyond.</title>
        <authorList>
            <person name="Fouks B."/>
            <person name="Harrison M.C."/>
            <person name="Mikhailova A.A."/>
            <person name="Marchal E."/>
            <person name="English S."/>
            <person name="Carruthers M."/>
            <person name="Jennings E.C."/>
            <person name="Chiamaka E.L."/>
            <person name="Frigard R.A."/>
            <person name="Pippel M."/>
            <person name="Attardo G.M."/>
            <person name="Benoit J.B."/>
            <person name="Bornberg-Bauer E."/>
            <person name="Tobe S.S."/>
        </authorList>
    </citation>
    <scope>NUCLEOTIDE SEQUENCE</scope>
    <source>
        <strain evidence="7">Stay&amp;Tobe</strain>
    </source>
</reference>
<dbReference type="PROSITE" id="PS50001">
    <property type="entry name" value="SH2"/>
    <property type="match status" value="2"/>
</dbReference>
<dbReference type="SMART" id="SM00324">
    <property type="entry name" value="RhoGAP"/>
    <property type="match status" value="1"/>
</dbReference>
<dbReference type="Pfam" id="PF07647">
    <property type="entry name" value="SAM_2"/>
    <property type="match status" value="1"/>
</dbReference>
<dbReference type="GO" id="GO:0046935">
    <property type="term" value="F:1-phosphatidylinositol-3-kinase regulator activity"/>
    <property type="evidence" value="ECO:0007669"/>
    <property type="project" value="TreeGrafter"/>
</dbReference>
<dbReference type="AlphaFoldDB" id="A0AAD7ZMH7"/>
<evidence type="ECO:0008006" key="9">
    <source>
        <dbReference type="Google" id="ProtNLM"/>
    </source>
</evidence>
<evidence type="ECO:0000259" key="4">
    <source>
        <dbReference type="PROSITE" id="PS50001"/>
    </source>
</evidence>
<evidence type="ECO:0000256" key="1">
    <source>
        <dbReference type="ARBA" id="ARBA00022999"/>
    </source>
</evidence>
<organism evidence="7 8">
    <name type="scientific">Diploptera punctata</name>
    <name type="common">Pacific beetle cockroach</name>
    <dbReference type="NCBI Taxonomy" id="6984"/>
    <lineage>
        <taxon>Eukaryota</taxon>
        <taxon>Metazoa</taxon>
        <taxon>Ecdysozoa</taxon>
        <taxon>Arthropoda</taxon>
        <taxon>Hexapoda</taxon>
        <taxon>Insecta</taxon>
        <taxon>Pterygota</taxon>
        <taxon>Neoptera</taxon>
        <taxon>Polyneoptera</taxon>
        <taxon>Dictyoptera</taxon>
        <taxon>Blattodea</taxon>
        <taxon>Blaberoidea</taxon>
        <taxon>Blaberidae</taxon>
        <taxon>Diplopterinae</taxon>
        <taxon>Diploptera</taxon>
    </lineage>
</organism>
<dbReference type="FunFam" id="3.30.505.10:FF:000080">
    <property type="entry name" value="Pi3K21B, isoform C"/>
    <property type="match status" value="1"/>
</dbReference>
<feature type="coiled-coil region" evidence="3">
    <location>
        <begin position="513"/>
        <end position="540"/>
    </location>
</feature>
<feature type="non-terminal residue" evidence="7">
    <location>
        <position position="714"/>
    </location>
</feature>
<feature type="domain" description="SAM" evidence="5">
    <location>
        <begin position="5"/>
        <end position="68"/>
    </location>
</feature>
<evidence type="ECO:0000259" key="6">
    <source>
        <dbReference type="PROSITE" id="PS50238"/>
    </source>
</evidence>
<evidence type="ECO:0000256" key="3">
    <source>
        <dbReference type="SAM" id="Coils"/>
    </source>
</evidence>
<dbReference type="SMART" id="SM00252">
    <property type="entry name" value="SH2"/>
    <property type="match status" value="2"/>
</dbReference>
<dbReference type="InterPro" id="IPR000198">
    <property type="entry name" value="RhoGAP_dom"/>
</dbReference>
<dbReference type="Pfam" id="PF00620">
    <property type="entry name" value="RhoGAP"/>
    <property type="match status" value="1"/>
</dbReference>
<dbReference type="Gene3D" id="1.10.287.1490">
    <property type="match status" value="1"/>
</dbReference>
<dbReference type="InterPro" id="IPR013761">
    <property type="entry name" value="SAM/pointed_sf"/>
</dbReference>
<dbReference type="PANTHER" id="PTHR10155:SF10">
    <property type="entry name" value="PI3K21B, ISOFORM B"/>
    <property type="match status" value="1"/>
</dbReference>
<name>A0AAD7ZMH7_DIPPU</name>
<dbReference type="PROSITE" id="PS50238">
    <property type="entry name" value="RHOGAP"/>
    <property type="match status" value="1"/>
</dbReference>
<comment type="caution">
    <text evidence="7">The sequence shown here is derived from an EMBL/GenBank/DDBJ whole genome shotgun (WGS) entry which is preliminary data.</text>
</comment>
<dbReference type="InterPro" id="IPR035022">
    <property type="entry name" value="PI3kinase_P85_nSH2"/>
</dbReference>
<dbReference type="SUPFAM" id="SSF55550">
    <property type="entry name" value="SH2 domain"/>
    <property type="match status" value="2"/>
</dbReference>
<accession>A0AAD7ZMH7</accession>
<protein>
    <recommendedName>
        <fullName evidence="9">Phosphatidylinositol 3-kinase regulatory subunit alpha</fullName>
    </recommendedName>
</protein>
<dbReference type="InterPro" id="IPR036860">
    <property type="entry name" value="SH2_dom_sf"/>
</dbReference>
<dbReference type="Gene3D" id="1.10.150.50">
    <property type="entry name" value="Transcription Factor, Ets-1"/>
    <property type="match status" value="1"/>
</dbReference>
<dbReference type="GO" id="GO:0046854">
    <property type="term" value="P:phosphatidylinositol phosphate biosynthetic process"/>
    <property type="evidence" value="ECO:0007669"/>
    <property type="project" value="TreeGrafter"/>
</dbReference>
<dbReference type="Proteomes" id="UP001233999">
    <property type="component" value="Unassembled WGS sequence"/>
</dbReference>
<dbReference type="EMBL" id="JASPKZ010007609">
    <property type="protein sequence ID" value="KAJ9583400.1"/>
    <property type="molecule type" value="Genomic_DNA"/>
</dbReference>
<dbReference type="InterPro" id="IPR000980">
    <property type="entry name" value="SH2"/>
</dbReference>
<dbReference type="SUPFAM" id="SSF47769">
    <property type="entry name" value="SAM/Pointed domain"/>
    <property type="match status" value="1"/>
</dbReference>
<dbReference type="CDD" id="cd00159">
    <property type="entry name" value="RhoGAP"/>
    <property type="match status" value="1"/>
</dbReference>
<evidence type="ECO:0000313" key="7">
    <source>
        <dbReference type="EMBL" id="KAJ9583400.1"/>
    </source>
</evidence>
<dbReference type="InterPro" id="IPR032498">
    <property type="entry name" value="PI3K_P85_iSH2"/>
</dbReference>
<dbReference type="SMART" id="SM00454">
    <property type="entry name" value="SAM"/>
    <property type="match status" value="1"/>
</dbReference>
<dbReference type="GO" id="GO:0008286">
    <property type="term" value="P:insulin receptor signaling pathway"/>
    <property type="evidence" value="ECO:0007669"/>
    <property type="project" value="TreeGrafter"/>
</dbReference>
<dbReference type="Pfam" id="PF16454">
    <property type="entry name" value="PI3K_P85_iSH2"/>
    <property type="match status" value="1"/>
</dbReference>
<feature type="domain" description="Rho-GAP" evidence="6">
    <location>
        <begin position="106"/>
        <end position="301"/>
    </location>
</feature>
<proteinExistence type="predicted"/>
<feature type="non-terminal residue" evidence="7">
    <location>
        <position position="1"/>
    </location>
</feature>
<evidence type="ECO:0000256" key="2">
    <source>
        <dbReference type="PROSITE-ProRule" id="PRU00191"/>
    </source>
</evidence>
<evidence type="ECO:0000313" key="8">
    <source>
        <dbReference type="Proteomes" id="UP001233999"/>
    </source>
</evidence>
<dbReference type="PROSITE" id="PS50105">
    <property type="entry name" value="SAM_DOMAIN"/>
    <property type="match status" value="1"/>
</dbReference>
<dbReference type="InterPro" id="IPR008936">
    <property type="entry name" value="Rho_GTPase_activation_prot"/>
</dbReference>
<dbReference type="PANTHER" id="PTHR10155">
    <property type="entry name" value="PHOSPHATIDYLINOSITOL 3-KINASE REGULATORY SUBUNIT"/>
    <property type="match status" value="1"/>
</dbReference>
<dbReference type="PRINTS" id="PR00678">
    <property type="entry name" value="PI3KINASEP85"/>
</dbReference>
<feature type="domain" description="SH2" evidence="4">
    <location>
        <begin position="331"/>
        <end position="426"/>
    </location>
</feature>
<sequence>PVEDWTTDNVLEWLAVLGLGRYAEVFEAHSFRGSDLQLLNTERLLEMGISNKLEQRAILIRVDELRDGAINKDHDLTKLRGDFFCQDCGRRSRVNPLLRHPTVFGVGLCSQFDVNEEMAPRIMVKCVRELELRALADRSLDLYRLYQTSPPLDELEDLRKNLNKDIMGVDLSLYDVSTVVNILKKFLLELPDSVIPVQWYDRLLEMARISDDEECATGLQHVVEELPEHHKYTLHYLMLHMCRTCELQSARGKTDPPLSIIQFLSHVLMRPPWERVIQLVQNAELHGYIAQMLLLKVDWGAEEPKFEINTSVLDLKLLVGESPQSLQDAEWYWGDITREEVNEKFMDTPDGTFLVRNASSKNGEYTLTLRKDGSNKLIKFGHKNAKLWRFSEPYRFNSVVELVQHYRTTSLAQYNSILDIKLLFPMSRKEKKTCDVTILSDVTTIAEKLKEVHDEYLLKSKIYEEYAHDFSRTNREIELKQQGLEAFNVAVTMFEDQIILMEHFQEQTEGNNMQNVEDNSQILKDQLKVLEDNKWQLDEQLKQQYAYSRTLEREILSLKSDIMDSIQLKEKYQGMLKQRGIRQQHICEFLDSGDCSSVALKELQSDLPHNNEETWFLQDCSRAKAEELLANHPDGTFLIRPSRTGQYALSIVCNGVVNHCIIFETPHGYGFVEPFTVFDSLKSLVLHYAQCSLEDYNESLSTMLAFPVLEKSDE</sequence>
<dbReference type="GO" id="GO:0005942">
    <property type="term" value="C:phosphatidylinositol 3-kinase complex"/>
    <property type="evidence" value="ECO:0007669"/>
    <property type="project" value="TreeGrafter"/>
</dbReference>